<name>A0ABT4KWT6_9SPHI</name>
<dbReference type="EMBL" id="JAPWGL010000002">
    <property type="protein sequence ID" value="MCZ4223403.1"/>
    <property type="molecule type" value="Genomic_DNA"/>
</dbReference>
<feature type="domain" description="MacB-like periplasmic core" evidence="8">
    <location>
        <begin position="21"/>
        <end position="241"/>
    </location>
</feature>
<dbReference type="Pfam" id="PF02687">
    <property type="entry name" value="FtsX"/>
    <property type="match status" value="2"/>
</dbReference>
<evidence type="ECO:0000256" key="1">
    <source>
        <dbReference type="ARBA" id="ARBA00004651"/>
    </source>
</evidence>
<feature type="transmembrane region" description="Helical" evidence="6">
    <location>
        <begin position="352"/>
        <end position="379"/>
    </location>
</feature>
<proteinExistence type="predicted"/>
<evidence type="ECO:0000256" key="5">
    <source>
        <dbReference type="ARBA" id="ARBA00023136"/>
    </source>
</evidence>
<evidence type="ECO:0000256" key="2">
    <source>
        <dbReference type="ARBA" id="ARBA00022475"/>
    </source>
</evidence>
<comment type="caution">
    <text evidence="9">The sequence shown here is derived from an EMBL/GenBank/DDBJ whole genome shotgun (WGS) entry which is preliminary data.</text>
</comment>
<dbReference type="Proteomes" id="UP001144341">
    <property type="component" value="Unassembled WGS sequence"/>
</dbReference>
<dbReference type="RefSeq" id="WP_269415197.1">
    <property type="nucleotide sequence ID" value="NZ_JAPWGL010000002.1"/>
</dbReference>
<feature type="domain" description="ABC3 transporter permease C-terminal" evidence="7">
    <location>
        <begin position="703"/>
        <end position="816"/>
    </location>
</feature>
<evidence type="ECO:0000313" key="10">
    <source>
        <dbReference type="Proteomes" id="UP001144341"/>
    </source>
</evidence>
<keyword evidence="2" id="KW-1003">Cell membrane</keyword>
<gene>
    <name evidence="9" type="ORF">O0931_08855</name>
</gene>
<protein>
    <submittedName>
        <fullName evidence="9">ABC transporter permease</fullName>
    </submittedName>
</protein>
<feature type="transmembrane region" description="Helical" evidence="6">
    <location>
        <begin position="399"/>
        <end position="428"/>
    </location>
</feature>
<keyword evidence="10" id="KW-1185">Reference proteome</keyword>
<feature type="transmembrane region" description="Helical" evidence="6">
    <location>
        <begin position="752"/>
        <end position="770"/>
    </location>
</feature>
<keyword evidence="4 6" id="KW-1133">Transmembrane helix</keyword>
<keyword evidence="3 6" id="KW-0812">Transmembrane</keyword>
<evidence type="ECO:0000313" key="9">
    <source>
        <dbReference type="EMBL" id="MCZ4223403.1"/>
    </source>
</evidence>
<feature type="transmembrane region" description="Helical" evidence="6">
    <location>
        <begin position="449"/>
        <end position="470"/>
    </location>
</feature>
<reference evidence="9" key="1">
    <citation type="submission" date="2022-12" db="EMBL/GenBank/DDBJ databases">
        <title>Genome sequence of SJ11.</title>
        <authorList>
            <person name="Woo H."/>
        </authorList>
    </citation>
    <scope>NUCLEOTIDE SEQUENCE</scope>
    <source>
        <strain evidence="9">SJ11</strain>
    </source>
</reference>
<sequence length="823" mass="91835">MFKLNLKIAWRNLWKNKTYAAINIFGLAIGLAGFMIILLYINKETGYDKWNPALKRTFIVSADFTKNGAENKGTKIKGLLSQVIDEQIPEVEAVAIGGIDGRKLDLRTNKQDKENSNLFEYAAVDSNFFKVYPLQAIRGRMEDIYSDKNSVAISYSAAVKIFGTAEVLGKVLLNNRGVNFPEASLVIKAVWDDRTQPSSFGFDFIKGDDLSAYGNQISTTPFTTIFKLKNGFNTEEVIYKINDAYIIALAKFQNGNSNANLKLTKSQALKILKEKEGITSIKLITETISNLNLSNFYTTNPKENTIYILCALASFLIIISCINYTNLALVLAQTRAKEVGVKKVLGAYKWSLIQQFFTETGIQCFIAFLFALIFAELLLPQVNYILTDNLVLFNSSHTWSILGQVGLILIAILFLSGAYPAIVLARFLPARVLKGNFSTSNQIGSLRKGLVIFQFTVAIALVISFGVMFAQLSFMKQKDIGLAKDQLMSVSIAGFEKRKLNPAGFEGIKSRLLSIDGVAAVTRATEQPINDSGFEDNITYNNNTLSVESRYIDPNYFQTIGAEIIKGRGYDYNLLASDSTQSIVLNETAFKQLGLSKNNTQIIIDRNDEKVKVNVVGVLKDIQAYGFESAIMPTAYLVSDYPTHWRRSIIFRLKTHNLQKTVADIKIAWKNIDPGANPKFLYADEVFAKMNSSYEISEKIIFSFGVVTLVISIFGLVGFAAFNAKMRIKEIAVRRILGATTTSLLKLLNADFVKLVLIAMFLADILAFIYMQKWFGTFAYRINMPITVFLVVNLSIILITILTVSLQSIRAIKENPVKALKYE</sequence>
<feature type="transmembrane region" description="Helical" evidence="6">
    <location>
        <begin position="782"/>
        <end position="804"/>
    </location>
</feature>
<feature type="transmembrane region" description="Helical" evidence="6">
    <location>
        <begin position="20"/>
        <end position="41"/>
    </location>
</feature>
<evidence type="ECO:0000259" key="8">
    <source>
        <dbReference type="Pfam" id="PF12704"/>
    </source>
</evidence>
<feature type="transmembrane region" description="Helical" evidence="6">
    <location>
        <begin position="700"/>
        <end position="722"/>
    </location>
</feature>
<organism evidence="9 10">
    <name type="scientific">Pedobacter rhodius</name>
    <dbReference type="NCBI Taxonomy" id="3004098"/>
    <lineage>
        <taxon>Bacteria</taxon>
        <taxon>Pseudomonadati</taxon>
        <taxon>Bacteroidota</taxon>
        <taxon>Sphingobacteriia</taxon>
        <taxon>Sphingobacteriales</taxon>
        <taxon>Sphingobacteriaceae</taxon>
        <taxon>Pedobacter</taxon>
    </lineage>
</organism>
<dbReference type="PANTHER" id="PTHR30572:SF18">
    <property type="entry name" value="ABC-TYPE MACROLIDE FAMILY EXPORT SYSTEM PERMEASE COMPONENT 2"/>
    <property type="match status" value="1"/>
</dbReference>
<evidence type="ECO:0000256" key="3">
    <source>
        <dbReference type="ARBA" id="ARBA00022692"/>
    </source>
</evidence>
<feature type="transmembrane region" description="Helical" evidence="6">
    <location>
        <begin position="306"/>
        <end position="331"/>
    </location>
</feature>
<comment type="subcellular location">
    <subcellularLocation>
        <location evidence="1">Cell membrane</location>
        <topology evidence="1">Multi-pass membrane protein</topology>
    </subcellularLocation>
</comment>
<dbReference type="InterPro" id="IPR025857">
    <property type="entry name" value="MacB_PCD"/>
</dbReference>
<keyword evidence="5 6" id="KW-0472">Membrane</keyword>
<evidence type="ECO:0000256" key="4">
    <source>
        <dbReference type="ARBA" id="ARBA00022989"/>
    </source>
</evidence>
<dbReference type="Pfam" id="PF12704">
    <property type="entry name" value="MacB_PCD"/>
    <property type="match status" value="2"/>
</dbReference>
<evidence type="ECO:0000256" key="6">
    <source>
        <dbReference type="SAM" id="Phobius"/>
    </source>
</evidence>
<evidence type="ECO:0000259" key="7">
    <source>
        <dbReference type="Pfam" id="PF02687"/>
    </source>
</evidence>
<feature type="domain" description="MacB-like periplasmic core" evidence="8">
    <location>
        <begin position="456"/>
        <end position="663"/>
    </location>
</feature>
<dbReference type="InterPro" id="IPR003838">
    <property type="entry name" value="ABC3_permease_C"/>
</dbReference>
<dbReference type="PANTHER" id="PTHR30572">
    <property type="entry name" value="MEMBRANE COMPONENT OF TRANSPORTER-RELATED"/>
    <property type="match status" value="1"/>
</dbReference>
<accession>A0ABT4KWT6</accession>
<dbReference type="InterPro" id="IPR050250">
    <property type="entry name" value="Macrolide_Exporter_MacB"/>
</dbReference>
<feature type="domain" description="ABC3 transporter permease C-terminal" evidence="7">
    <location>
        <begin position="312"/>
        <end position="426"/>
    </location>
</feature>